<dbReference type="Proteomes" id="UP000248012">
    <property type="component" value="Unassembled WGS sequence"/>
</dbReference>
<reference evidence="1 2" key="1">
    <citation type="submission" date="2018-05" db="EMBL/GenBank/DDBJ databases">
        <title>Oceanovita maritima gen. nov., sp. nov., a marine bacterium in the family Rhodobacteraceae isolated from surface seawater of Lundu port Xiamen, China.</title>
        <authorList>
            <person name="Hetharua B.H."/>
            <person name="Min D."/>
            <person name="Liao H."/>
            <person name="Tian Y."/>
        </authorList>
    </citation>
    <scope>NUCLEOTIDE SEQUENCE [LARGE SCALE GENOMIC DNA]</scope>
    <source>
        <strain evidence="1 2">FSX-11</strain>
    </source>
</reference>
<protein>
    <submittedName>
        <fullName evidence="1">Uncharacterized protein</fullName>
    </submittedName>
</protein>
<dbReference type="EMBL" id="QFVT01000007">
    <property type="protein sequence ID" value="PYC47267.1"/>
    <property type="molecule type" value="Genomic_DNA"/>
</dbReference>
<accession>A0A2V4NLR8</accession>
<sequence>MTKSHLANANPFEGPRHAFEVVGREVFHEAWRAEYIEDPKGAEHREVLLILRNALRSGDVSAHWHTLDFKHSGDLRPQDADQEFFRFILRDDLIFHHGMNEPVRCSIHIEQLRRWVRGKEIQPTSPTQLAKNQCLDWLVEIFSAPQRAIPPFEALKHDAKNRFPRLSDHAFKEARKRAIEITGRYDLAKAGRRKNPIGK</sequence>
<organism evidence="1 2">
    <name type="scientific">Litorivita pollutaquae</name>
    <dbReference type="NCBI Taxonomy" id="2200892"/>
    <lineage>
        <taxon>Bacteria</taxon>
        <taxon>Pseudomonadati</taxon>
        <taxon>Pseudomonadota</taxon>
        <taxon>Alphaproteobacteria</taxon>
        <taxon>Rhodobacterales</taxon>
        <taxon>Paracoccaceae</taxon>
        <taxon>Litorivita</taxon>
    </lineage>
</organism>
<dbReference type="AlphaFoldDB" id="A0A2V4NLR8"/>
<evidence type="ECO:0000313" key="1">
    <source>
        <dbReference type="EMBL" id="PYC47267.1"/>
    </source>
</evidence>
<name>A0A2V4NLR8_9RHOB</name>
<keyword evidence="2" id="KW-1185">Reference proteome</keyword>
<dbReference type="OrthoDB" id="7852110at2"/>
<evidence type="ECO:0000313" key="2">
    <source>
        <dbReference type="Proteomes" id="UP000248012"/>
    </source>
</evidence>
<gene>
    <name evidence="1" type="ORF">DI396_12030</name>
</gene>
<comment type="caution">
    <text evidence="1">The sequence shown here is derived from an EMBL/GenBank/DDBJ whole genome shotgun (WGS) entry which is preliminary data.</text>
</comment>
<proteinExistence type="predicted"/>
<dbReference type="RefSeq" id="WP_110796457.1">
    <property type="nucleotide sequence ID" value="NZ_KZ826486.1"/>
</dbReference>